<comment type="caution">
    <text evidence="1">The sequence shown here is derived from an EMBL/GenBank/DDBJ whole genome shotgun (WGS) entry which is preliminary data.</text>
</comment>
<name>A0ABX5JFN8_9BACT</name>
<keyword evidence="2" id="KW-1185">Reference proteome</keyword>
<reference evidence="1 2" key="1">
    <citation type="submission" date="2017-02" db="EMBL/GenBank/DDBJ databases">
        <title>Arcobacter lacus sp. nov., a new species isolated from reclaimed water.</title>
        <authorList>
            <person name="Figueras M.J."/>
            <person name="Perez-Cataluna A."/>
            <person name="Salas-Masso N."/>
        </authorList>
    </citation>
    <scope>NUCLEOTIDE SEQUENCE [LARGE SCALE GENOMIC DNA]</scope>
    <source>
        <strain evidence="1 2">RW43-9</strain>
    </source>
</reference>
<dbReference type="Proteomes" id="UP000251311">
    <property type="component" value="Unassembled WGS sequence"/>
</dbReference>
<dbReference type="InterPro" id="IPR029044">
    <property type="entry name" value="Nucleotide-diphossugar_trans"/>
</dbReference>
<proteinExistence type="predicted"/>
<evidence type="ECO:0000313" key="1">
    <source>
        <dbReference type="EMBL" id="PUE64856.1"/>
    </source>
</evidence>
<evidence type="ECO:0000313" key="2">
    <source>
        <dbReference type="Proteomes" id="UP000251311"/>
    </source>
</evidence>
<organism evidence="1 2">
    <name type="scientific">Arcobacter lacus</name>
    <dbReference type="NCBI Taxonomy" id="1912876"/>
    <lineage>
        <taxon>Bacteria</taxon>
        <taxon>Pseudomonadati</taxon>
        <taxon>Campylobacterota</taxon>
        <taxon>Epsilonproteobacteria</taxon>
        <taxon>Campylobacterales</taxon>
        <taxon>Arcobacteraceae</taxon>
        <taxon>Arcobacter</taxon>
    </lineage>
</organism>
<protein>
    <submittedName>
        <fullName evidence="1">Uncharacterized protein</fullName>
    </submittedName>
</protein>
<gene>
    <name evidence="1" type="ORF">B0175_10650</name>
</gene>
<dbReference type="EMBL" id="MUXF01000019">
    <property type="protein sequence ID" value="PUE64856.1"/>
    <property type="molecule type" value="Genomic_DNA"/>
</dbReference>
<dbReference type="SUPFAM" id="SSF53448">
    <property type="entry name" value="Nucleotide-diphospho-sugar transferases"/>
    <property type="match status" value="1"/>
</dbReference>
<sequence length="155" mass="18038">MRMIKKGIVSKRKIPTNLLSSDFLVGNPGWQGSNTFVSFEILKKVKGFRNGLLSTNDRDLAFRILSIPGLNVAYTNKWTSTWFHESDPNSLSIPRSYPKILGLQWFWYIYKEFFNKELEKAFFERADKCFGIKEIEIKNIKYIPINKTLVGDFSV</sequence>
<accession>A0ABX5JFN8</accession>